<evidence type="ECO:0000256" key="1">
    <source>
        <dbReference type="ARBA" id="ARBA00010373"/>
    </source>
</evidence>
<comment type="caution">
    <text evidence="6">The sequence shown here is derived from an EMBL/GenBank/DDBJ whole genome shotgun (WGS) entry which is preliminary data.</text>
</comment>
<sequence>MAFHRIFVIDFAGLGLGEAPDANRFQSVGTDTLGHVAVSWSGKLNLPTLQRLGLGNIRVDHPLLGINPVATPLGFYGRLHMAAEDNQSATGLREMWDYNGRTRTQSVLATLSEAGYPVTIAAPFTSYLQTQDAAEKVQLGSNKEAFRVLNELLYRPASGMSLIVLPDFQFAGEHGDTTEFGEVLQHTDEALGQIIHDMGVNDLLIVTASEAVDPTVAVTPTREYLPVIAYSASRPSTHALGIRRTLADVGATVLENFGLAAYAAGHSFLNEFTQ</sequence>
<feature type="domain" description="Metalloenzyme" evidence="5">
    <location>
        <begin position="7"/>
        <end position="260"/>
    </location>
</feature>
<dbReference type="PANTHER" id="PTHR21110">
    <property type="entry name" value="PHOSPHOPENTOMUTASE"/>
    <property type="match status" value="1"/>
</dbReference>
<dbReference type="PANTHER" id="PTHR21110:SF0">
    <property type="entry name" value="PHOSPHOPENTOMUTASE"/>
    <property type="match status" value="1"/>
</dbReference>
<organism evidence="6 7">
    <name type="scientific">Levilactobacillus tujiorum</name>
    <dbReference type="NCBI Taxonomy" id="2912243"/>
    <lineage>
        <taxon>Bacteria</taxon>
        <taxon>Bacillati</taxon>
        <taxon>Bacillota</taxon>
        <taxon>Bacilli</taxon>
        <taxon>Lactobacillales</taxon>
        <taxon>Lactobacillaceae</taxon>
        <taxon>Levilactobacillus</taxon>
    </lineage>
</organism>
<evidence type="ECO:0000256" key="2">
    <source>
        <dbReference type="ARBA" id="ARBA00022723"/>
    </source>
</evidence>
<accession>A0ABX1L562</accession>
<dbReference type="InterPro" id="IPR017850">
    <property type="entry name" value="Alkaline_phosphatase_core_sf"/>
</dbReference>
<keyword evidence="2" id="KW-0479">Metal-binding</keyword>
<comment type="similarity">
    <text evidence="1">Belongs to the phosphopentomutase family.</text>
</comment>
<dbReference type="SUPFAM" id="SSF53649">
    <property type="entry name" value="Alkaline phosphatase-like"/>
    <property type="match status" value="1"/>
</dbReference>
<gene>
    <name evidence="6" type="ORF">HEQ44_08255</name>
</gene>
<evidence type="ECO:0000313" key="7">
    <source>
        <dbReference type="Proteomes" id="UP000707477"/>
    </source>
</evidence>
<reference evidence="6 7" key="1">
    <citation type="submission" date="2020-03" db="EMBL/GenBank/DDBJ databases">
        <authorList>
            <person name="Zhang Z."/>
            <person name="Guo Z."/>
            <person name="Hou Q."/>
            <person name="Shen X."/>
        </authorList>
    </citation>
    <scope>NUCLEOTIDE SEQUENCE [LARGE SCALE GENOMIC DNA]</scope>
    <source>
        <strain evidence="6 7">HBUAS51329</strain>
    </source>
</reference>
<keyword evidence="4" id="KW-0413">Isomerase</keyword>
<protein>
    <submittedName>
        <fullName evidence="6">Phosphopentomutase</fullName>
    </submittedName>
</protein>
<evidence type="ECO:0000313" key="6">
    <source>
        <dbReference type="EMBL" id="NLR30177.1"/>
    </source>
</evidence>
<keyword evidence="7" id="KW-1185">Reference proteome</keyword>
<evidence type="ECO:0000256" key="4">
    <source>
        <dbReference type="ARBA" id="ARBA00023235"/>
    </source>
</evidence>
<name>A0ABX1L562_9LACO</name>
<evidence type="ECO:0000259" key="5">
    <source>
        <dbReference type="Pfam" id="PF01676"/>
    </source>
</evidence>
<proteinExistence type="inferred from homology"/>
<dbReference type="InterPro" id="IPR010045">
    <property type="entry name" value="DeoB"/>
</dbReference>
<dbReference type="Pfam" id="PF01676">
    <property type="entry name" value="Metalloenzyme"/>
    <property type="match status" value="1"/>
</dbReference>
<keyword evidence="3" id="KW-0464">Manganese</keyword>
<evidence type="ECO:0000256" key="3">
    <source>
        <dbReference type="ARBA" id="ARBA00023211"/>
    </source>
</evidence>
<dbReference type="InterPro" id="IPR006124">
    <property type="entry name" value="Metalloenzyme"/>
</dbReference>
<dbReference type="Proteomes" id="UP000707477">
    <property type="component" value="Unassembled WGS sequence"/>
</dbReference>
<dbReference type="EMBL" id="JAAVSD010000022">
    <property type="protein sequence ID" value="NLR30177.1"/>
    <property type="molecule type" value="Genomic_DNA"/>
</dbReference>
<dbReference type="Gene3D" id="3.40.720.10">
    <property type="entry name" value="Alkaline Phosphatase, subunit A"/>
    <property type="match status" value="1"/>
</dbReference>